<dbReference type="EMBL" id="BMMV01000031">
    <property type="protein sequence ID" value="GGK25290.1"/>
    <property type="molecule type" value="Genomic_DNA"/>
</dbReference>
<evidence type="ECO:0000256" key="1">
    <source>
        <dbReference type="SAM" id="MobiDB-lite"/>
    </source>
</evidence>
<sequence>MHQLARRAPFVASDHPAGGPVQVREAGQAVAGQDPVDGGRVQSEEVGDAGRSPAVQDTDLDDPAFSAGRGPARTEVRA</sequence>
<organism evidence="2 3">
    <name type="scientific">Streptomyces camponoticapitis</name>
    <dbReference type="NCBI Taxonomy" id="1616125"/>
    <lineage>
        <taxon>Bacteria</taxon>
        <taxon>Bacillati</taxon>
        <taxon>Actinomycetota</taxon>
        <taxon>Actinomycetes</taxon>
        <taxon>Kitasatosporales</taxon>
        <taxon>Streptomycetaceae</taxon>
        <taxon>Streptomyces</taxon>
    </lineage>
</organism>
<reference evidence="3" key="1">
    <citation type="journal article" date="2019" name="Int. J. Syst. Evol. Microbiol.">
        <title>The Global Catalogue of Microorganisms (GCM) 10K type strain sequencing project: providing services to taxonomists for standard genome sequencing and annotation.</title>
        <authorList>
            <consortium name="The Broad Institute Genomics Platform"/>
            <consortium name="The Broad Institute Genome Sequencing Center for Infectious Disease"/>
            <person name="Wu L."/>
            <person name="Ma J."/>
        </authorList>
    </citation>
    <scope>NUCLEOTIDE SEQUENCE [LARGE SCALE GENOMIC DNA]</scope>
    <source>
        <strain evidence="3">CGMCC 4.7275</strain>
    </source>
</reference>
<keyword evidence="3" id="KW-1185">Reference proteome</keyword>
<evidence type="ECO:0000313" key="3">
    <source>
        <dbReference type="Proteomes" id="UP000660265"/>
    </source>
</evidence>
<accession>A0ABQ2ET86</accession>
<protein>
    <submittedName>
        <fullName evidence="2">Uncharacterized protein</fullName>
    </submittedName>
</protein>
<feature type="region of interest" description="Disordered" evidence="1">
    <location>
        <begin position="1"/>
        <end position="78"/>
    </location>
</feature>
<evidence type="ECO:0000313" key="2">
    <source>
        <dbReference type="EMBL" id="GGK25290.1"/>
    </source>
</evidence>
<proteinExistence type="predicted"/>
<dbReference type="Proteomes" id="UP000660265">
    <property type="component" value="Unassembled WGS sequence"/>
</dbReference>
<comment type="caution">
    <text evidence="2">The sequence shown here is derived from an EMBL/GenBank/DDBJ whole genome shotgun (WGS) entry which is preliminary data.</text>
</comment>
<gene>
    <name evidence="2" type="ORF">GCM10011583_66590</name>
</gene>
<name>A0ABQ2ET86_9ACTN</name>